<dbReference type="GO" id="GO:0016020">
    <property type="term" value="C:membrane"/>
    <property type="evidence" value="ECO:0007669"/>
    <property type="project" value="UniProtKB-SubCell"/>
</dbReference>
<evidence type="ECO:0000256" key="5">
    <source>
        <dbReference type="ARBA" id="ARBA00022692"/>
    </source>
</evidence>
<dbReference type="EMBL" id="CAXKWB010004817">
    <property type="protein sequence ID" value="CAL4075630.1"/>
    <property type="molecule type" value="Genomic_DNA"/>
</dbReference>
<evidence type="ECO:0000256" key="11">
    <source>
        <dbReference type="ARBA" id="ARBA00023136"/>
    </source>
</evidence>
<keyword evidence="14" id="KW-1185">Reference proteome</keyword>
<dbReference type="Proteomes" id="UP001497623">
    <property type="component" value="Unassembled WGS sequence"/>
</dbReference>
<keyword evidence="4" id="KW-0808">Transferase</keyword>
<dbReference type="AlphaFoldDB" id="A0AAV2QAN8"/>
<comment type="caution">
    <text evidence="13">The sequence shown here is derived from an EMBL/GenBank/DDBJ whole genome shotgun (WGS) entry which is preliminary data.</text>
</comment>
<evidence type="ECO:0000256" key="4">
    <source>
        <dbReference type="ARBA" id="ARBA00022679"/>
    </source>
</evidence>
<evidence type="ECO:0000256" key="2">
    <source>
        <dbReference type="ARBA" id="ARBA00004141"/>
    </source>
</evidence>
<evidence type="ECO:0000256" key="9">
    <source>
        <dbReference type="ARBA" id="ARBA00022833"/>
    </source>
</evidence>
<comment type="catalytic activity">
    <reaction evidence="1">
        <text>S-ubiquitinyl-[E2 ubiquitin-conjugating enzyme]-L-cysteine + [acceptor protein]-L-lysine = [E2 ubiquitin-conjugating enzyme]-L-cysteine + N(6)-ubiquitinyl-[acceptor protein]-L-lysine.</text>
        <dbReference type="EC" id="2.3.2.27"/>
    </reaction>
</comment>
<dbReference type="GO" id="GO:0061630">
    <property type="term" value="F:ubiquitin protein ligase activity"/>
    <property type="evidence" value="ECO:0007669"/>
    <property type="project" value="UniProtKB-EC"/>
</dbReference>
<dbReference type="PANTHER" id="PTHR12183:SF32">
    <property type="entry name" value="MITOCHONDRIAL E3 UBIQUITIN PROTEIN LIGASE 1"/>
    <property type="match status" value="1"/>
</dbReference>
<keyword evidence="5" id="KW-0812">Transmembrane</keyword>
<evidence type="ECO:0000256" key="6">
    <source>
        <dbReference type="ARBA" id="ARBA00022723"/>
    </source>
</evidence>
<keyword evidence="7" id="KW-0863">Zinc-finger</keyword>
<dbReference type="InterPro" id="IPR022170">
    <property type="entry name" value="MUL1-like"/>
</dbReference>
<dbReference type="GO" id="GO:0008270">
    <property type="term" value="F:zinc ion binding"/>
    <property type="evidence" value="ECO:0007669"/>
    <property type="project" value="UniProtKB-KW"/>
</dbReference>
<keyword evidence="10" id="KW-1133">Transmembrane helix</keyword>
<dbReference type="InterPro" id="IPR051652">
    <property type="entry name" value="MDM2_MDM4_MUL1"/>
</dbReference>
<evidence type="ECO:0000256" key="7">
    <source>
        <dbReference type="ARBA" id="ARBA00022771"/>
    </source>
</evidence>
<gene>
    <name evidence="13" type="ORF">MNOR_LOCUS9818</name>
</gene>
<feature type="non-terminal residue" evidence="13">
    <location>
        <position position="262"/>
    </location>
</feature>
<feature type="domain" description="E3 Ubiquitin ligase MUL1-like" evidence="12">
    <location>
        <begin position="101"/>
        <end position="239"/>
    </location>
</feature>
<accession>A0AAV2QAN8</accession>
<dbReference type="GO" id="GO:0016567">
    <property type="term" value="P:protein ubiquitination"/>
    <property type="evidence" value="ECO:0007669"/>
    <property type="project" value="InterPro"/>
</dbReference>
<evidence type="ECO:0000313" key="13">
    <source>
        <dbReference type="EMBL" id="CAL4075630.1"/>
    </source>
</evidence>
<keyword evidence="9" id="KW-0862">Zinc</keyword>
<organism evidence="13 14">
    <name type="scientific">Meganyctiphanes norvegica</name>
    <name type="common">Northern krill</name>
    <name type="synonym">Thysanopoda norvegica</name>
    <dbReference type="NCBI Taxonomy" id="48144"/>
    <lineage>
        <taxon>Eukaryota</taxon>
        <taxon>Metazoa</taxon>
        <taxon>Ecdysozoa</taxon>
        <taxon>Arthropoda</taxon>
        <taxon>Crustacea</taxon>
        <taxon>Multicrustacea</taxon>
        <taxon>Malacostraca</taxon>
        <taxon>Eumalacostraca</taxon>
        <taxon>Eucarida</taxon>
        <taxon>Euphausiacea</taxon>
        <taxon>Euphausiidae</taxon>
        <taxon>Meganyctiphanes</taxon>
    </lineage>
</organism>
<evidence type="ECO:0000259" key="12">
    <source>
        <dbReference type="Pfam" id="PF12483"/>
    </source>
</evidence>
<sequence length="262" mass="29324">MPFKDYLGELTGLGINAGVTFTLYHVIRIGEEVLHNLKNTEEIEVNSNLVTELIERGGSAVSCVKGIVRADGTVIKSVVRPEVTGVVWKKTIKEHLVAQVMGFWTNDQRTVDEVTSNVPFLIMNKGIGVKVNDPAKLDMADLTVVSEKFEPATNSLADHVWGWMKGVRPTGTQQTEEMLVEGTRVLGVGRLVLREQEIHLEHTDLVPYVVTTSDMKTLIENHESPLPWLRFLAFLTSCGAAYYAYRVITNFERWRGEAKGRK</sequence>
<keyword evidence="6" id="KW-0479">Metal-binding</keyword>
<reference evidence="13 14" key="1">
    <citation type="submission" date="2024-05" db="EMBL/GenBank/DDBJ databases">
        <authorList>
            <person name="Wallberg A."/>
        </authorList>
    </citation>
    <scope>NUCLEOTIDE SEQUENCE [LARGE SCALE GENOMIC DNA]</scope>
</reference>
<name>A0AAV2QAN8_MEGNR</name>
<dbReference type="EC" id="2.3.2.27" evidence="3"/>
<keyword evidence="8" id="KW-0833">Ubl conjugation pathway</keyword>
<dbReference type="PANTHER" id="PTHR12183">
    <property type="entry name" value="MITOCHONDRIAL UBIQUITIN LIGASE ACTIVATOR OF NFKB 1"/>
    <property type="match status" value="1"/>
</dbReference>
<keyword evidence="11" id="KW-0472">Membrane</keyword>
<proteinExistence type="predicted"/>
<evidence type="ECO:0000256" key="3">
    <source>
        <dbReference type="ARBA" id="ARBA00012483"/>
    </source>
</evidence>
<dbReference type="Pfam" id="PF12483">
    <property type="entry name" value="GIDE"/>
    <property type="match status" value="1"/>
</dbReference>
<evidence type="ECO:0000313" key="14">
    <source>
        <dbReference type="Proteomes" id="UP001497623"/>
    </source>
</evidence>
<comment type="subcellular location">
    <subcellularLocation>
        <location evidence="2">Membrane</location>
        <topology evidence="2">Multi-pass membrane protein</topology>
    </subcellularLocation>
</comment>
<protein>
    <recommendedName>
        <fullName evidence="3">RING-type E3 ubiquitin transferase</fullName>
        <ecNumber evidence="3">2.3.2.27</ecNumber>
    </recommendedName>
</protein>
<evidence type="ECO:0000256" key="8">
    <source>
        <dbReference type="ARBA" id="ARBA00022786"/>
    </source>
</evidence>
<evidence type="ECO:0000256" key="1">
    <source>
        <dbReference type="ARBA" id="ARBA00000900"/>
    </source>
</evidence>
<evidence type="ECO:0000256" key="10">
    <source>
        <dbReference type="ARBA" id="ARBA00022989"/>
    </source>
</evidence>